<dbReference type="SUPFAM" id="SSF51905">
    <property type="entry name" value="FAD/NAD(P)-binding domain"/>
    <property type="match status" value="1"/>
</dbReference>
<feature type="transmembrane region" description="Helical" evidence="6">
    <location>
        <begin position="492"/>
        <end position="509"/>
    </location>
</feature>
<evidence type="ECO:0000256" key="1">
    <source>
        <dbReference type="ARBA" id="ARBA00007992"/>
    </source>
</evidence>
<evidence type="ECO:0000313" key="8">
    <source>
        <dbReference type="EMBL" id="KAF2491402.1"/>
    </source>
</evidence>
<feature type="transmembrane region" description="Helical" evidence="6">
    <location>
        <begin position="785"/>
        <end position="803"/>
    </location>
</feature>
<sequence length="861" mass="95536">MEEGSSSAVHTLRNVGHGDPIRRPLPQSQNAAPDHTFKVIIVGGGIGGLTLANCLQKVGIDYVVLEARDEVAAQVGASVCLFPPALRIMDQLSLYDQIMEKCIPIDTLSHWKDGRRFASSDSPKLNKARWGYDTVCFDRQILLQILYGGLEDGSRLQTSKRVTQVHHDESDGVKVFCDDGSVVSGDVVVGADGVHSIVRREMWRYTNLSKPETISEEEKNSIKAEYNCLFGISKGVNGLTPGTFYRIYAEGSSGILGAGMDGKAHWFFFTKLAGTYHAPNILKYTEEDTARHVAKYADWRFTDQIILADLWDKRTSWSFNCVEEFLLEHWTWGRFICIGDSVHKATPNAGLGGIQAMESCVALVNSLQKMKDRLIDKAGTTSFQAAPHRPAFKDVERSLATVQSKRMARATVAITVSNSLTKLEALDSFKSKFIVLNILPNSGDYLPNRTAFSTVGAEKLETLPDPERSYSGFANFNQNYGVGKEQSRLQRAMIAFPLLLLGYACFYLFDSIKAGSNFKAQHPWKGEHLEFAASRVAFSDSYCGPFIACDSFIKIFVSTFSPSLLRIDEISYYQSLAFLTDAMPLFLIWVLESYRRANVLAFARFPIIFAILAQFYGIGAIGPIYFFLHYVQSPLEKFIVKDARMINVAYASTALLAVLATYGIPHYLQYFASSPALRLQANSIWQIFPLILTLTHWQTTALGVIDTTTVARYTNPKADLKHVQFAILTCSAIAALTYNYVQFTSGHSSRDLYVPAAAFLAQPFTYVASASYIEGWRLFLQLDEISGFASAFVWLGLLFRDLKRAEMLKWSWARLGLTTVLVVVAAGPGAAIGLLWLLREETLAGANMKGAVVKPKAHHPA</sequence>
<dbReference type="Proteomes" id="UP000799750">
    <property type="component" value="Unassembled WGS sequence"/>
</dbReference>
<evidence type="ECO:0000256" key="2">
    <source>
        <dbReference type="ARBA" id="ARBA00022630"/>
    </source>
</evidence>
<dbReference type="EMBL" id="MU004195">
    <property type="protein sequence ID" value="KAF2491402.1"/>
    <property type="molecule type" value="Genomic_DNA"/>
</dbReference>
<comment type="similarity">
    <text evidence="1">Belongs to the paxM FAD-dependent monooxygenase family.</text>
</comment>
<feature type="transmembrane region" description="Helical" evidence="6">
    <location>
        <begin position="570"/>
        <end position="591"/>
    </location>
</feature>
<dbReference type="PANTHER" id="PTHR47356:SF2">
    <property type="entry name" value="FAD-BINDING DOMAIN-CONTAINING PROTEIN-RELATED"/>
    <property type="match status" value="1"/>
</dbReference>
<dbReference type="Pfam" id="PF01494">
    <property type="entry name" value="FAD_binding_3"/>
    <property type="match status" value="1"/>
</dbReference>
<feature type="transmembrane region" description="Helical" evidence="6">
    <location>
        <begin position="815"/>
        <end position="838"/>
    </location>
</feature>
<feature type="transmembrane region" description="Helical" evidence="6">
    <location>
        <begin position="753"/>
        <end position="773"/>
    </location>
</feature>
<feature type="transmembrane region" description="Helical" evidence="6">
    <location>
        <begin position="723"/>
        <end position="741"/>
    </location>
</feature>
<dbReference type="AlphaFoldDB" id="A0A6A6QGP4"/>
<dbReference type="PRINTS" id="PR00420">
    <property type="entry name" value="RNGMNOXGNASE"/>
</dbReference>
<keyword evidence="3" id="KW-0274">FAD</keyword>
<gene>
    <name evidence="8" type="ORF">BU16DRAFT_118730</name>
</gene>
<evidence type="ECO:0000259" key="7">
    <source>
        <dbReference type="Pfam" id="PF01494"/>
    </source>
</evidence>
<name>A0A6A6QGP4_9PEZI</name>
<dbReference type="GO" id="GO:0071949">
    <property type="term" value="F:FAD binding"/>
    <property type="evidence" value="ECO:0007669"/>
    <property type="project" value="InterPro"/>
</dbReference>
<dbReference type="InterPro" id="IPR002938">
    <property type="entry name" value="FAD-bd"/>
</dbReference>
<keyword evidence="6" id="KW-1133">Transmembrane helix</keyword>
<evidence type="ECO:0000256" key="5">
    <source>
        <dbReference type="SAM" id="MobiDB-lite"/>
    </source>
</evidence>
<dbReference type="OrthoDB" id="2431938at2759"/>
<dbReference type="InterPro" id="IPR050562">
    <property type="entry name" value="FAD_mOase_fung"/>
</dbReference>
<reference evidence="8" key="1">
    <citation type="journal article" date="2020" name="Stud. Mycol.">
        <title>101 Dothideomycetes genomes: a test case for predicting lifestyles and emergence of pathogens.</title>
        <authorList>
            <person name="Haridas S."/>
            <person name="Albert R."/>
            <person name="Binder M."/>
            <person name="Bloem J."/>
            <person name="Labutti K."/>
            <person name="Salamov A."/>
            <person name="Andreopoulos B."/>
            <person name="Baker S."/>
            <person name="Barry K."/>
            <person name="Bills G."/>
            <person name="Bluhm B."/>
            <person name="Cannon C."/>
            <person name="Castanera R."/>
            <person name="Culley D."/>
            <person name="Daum C."/>
            <person name="Ezra D."/>
            <person name="Gonzalez J."/>
            <person name="Henrissat B."/>
            <person name="Kuo A."/>
            <person name="Liang C."/>
            <person name="Lipzen A."/>
            <person name="Lutzoni F."/>
            <person name="Magnuson J."/>
            <person name="Mondo S."/>
            <person name="Nolan M."/>
            <person name="Ohm R."/>
            <person name="Pangilinan J."/>
            <person name="Park H.-J."/>
            <person name="Ramirez L."/>
            <person name="Alfaro M."/>
            <person name="Sun H."/>
            <person name="Tritt A."/>
            <person name="Yoshinaga Y."/>
            <person name="Zwiers L.-H."/>
            <person name="Turgeon B."/>
            <person name="Goodwin S."/>
            <person name="Spatafora J."/>
            <person name="Crous P."/>
            <person name="Grigoriev I."/>
        </authorList>
    </citation>
    <scope>NUCLEOTIDE SEQUENCE</scope>
    <source>
        <strain evidence="8">CBS 269.34</strain>
    </source>
</reference>
<dbReference type="PANTHER" id="PTHR47356">
    <property type="entry name" value="FAD-DEPENDENT MONOOXYGENASE ASQG-RELATED"/>
    <property type="match status" value="1"/>
</dbReference>
<feature type="transmembrane region" description="Helical" evidence="6">
    <location>
        <begin position="648"/>
        <end position="668"/>
    </location>
</feature>
<evidence type="ECO:0000313" key="9">
    <source>
        <dbReference type="Proteomes" id="UP000799750"/>
    </source>
</evidence>
<keyword evidence="6" id="KW-0812">Transmembrane</keyword>
<evidence type="ECO:0000256" key="4">
    <source>
        <dbReference type="ARBA" id="ARBA00023002"/>
    </source>
</evidence>
<proteinExistence type="inferred from homology"/>
<dbReference type="InterPro" id="IPR036188">
    <property type="entry name" value="FAD/NAD-bd_sf"/>
</dbReference>
<evidence type="ECO:0000256" key="3">
    <source>
        <dbReference type="ARBA" id="ARBA00022827"/>
    </source>
</evidence>
<keyword evidence="6" id="KW-0472">Membrane</keyword>
<keyword evidence="4" id="KW-0560">Oxidoreductase</keyword>
<organism evidence="8 9">
    <name type="scientific">Lophium mytilinum</name>
    <dbReference type="NCBI Taxonomy" id="390894"/>
    <lineage>
        <taxon>Eukaryota</taxon>
        <taxon>Fungi</taxon>
        <taxon>Dikarya</taxon>
        <taxon>Ascomycota</taxon>
        <taxon>Pezizomycotina</taxon>
        <taxon>Dothideomycetes</taxon>
        <taxon>Pleosporomycetidae</taxon>
        <taxon>Mytilinidiales</taxon>
        <taxon>Mytilinidiaceae</taxon>
        <taxon>Lophium</taxon>
    </lineage>
</organism>
<dbReference type="GO" id="GO:0004497">
    <property type="term" value="F:monooxygenase activity"/>
    <property type="evidence" value="ECO:0007669"/>
    <property type="project" value="InterPro"/>
</dbReference>
<dbReference type="Gene3D" id="3.50.50.60">
    <property type="entry name" value="FAD/NAD(P)-binding domain"/>
    <property type="match status" value="1"/>
</dbReference>
<feature type="transmembrane region" description="Helical" evidence="6">
    <location>
        <begin position="603"/>
        <end position="628"/>
    </location>
</feature>
<evidence type="ECO:0000256" key="6">
    <source>
        <dbReference type="SAM" id="Phobius"/>
    </source>
</evidence>
<keyword evidence="9" id="KW-1185">Reference proteome</keyword>
<keyword evidence="2" id="KW-0285">Flavoprotein</keyword>
<feature type="domain" description="FAD-binding" evidence="7">
    <location>
        <begin position="38"/>
        <end position="368"/>
    </location>
</feature>
<protein>
    <submittedName>
        <fullName evidence="8">FAD/NAD(P)-binding domain-containing protein</fullName>
    </submittedName>
</protein>
<feature type="region of interest" description="Disordered" evidence="5">
    <location>
        <begin position="1"/>
        <end position="30"/>
    </location>
</feature>
<accession>A0A6A6QGP4</accession>